<dbReference type="RefSeq" id="XP_629574.1">
    <property type="nucleotide sequence ID" value="XM_629572.1"/>
</dbReference>
<dbReference type="STRING" id="44689.Q54CU6"/>
<keyword evidence="4" id="KW-0963">Cytoplasm</keyword>
<dbReference type="PANTHER" id="PTHR11097:SF9">
    <property type="entry name" value="EXOSOME COMPLEX COMPONENT RRP43"/>
    <property type="match status" value="1"/>
</dbReference>
<dbReference type="InterPro" id="IPR020568">
    <property type="entry name" value="Ribosomal_Su5_D2-typ_SF"/>
</dbReference>
<keyword evidence="8" id="KW-0539">Nucleus</keyword>
<dbReference type="InterPro" id="IPR001247">
    <property type="entry name" value="ExoRNase_PH_dom1"/>
</dbReference>
<dbReference type="GO" id="GO:0034476">
    <property type="term" value="P:U5 snRNA 3'-end processing"/>
    <property type="evidence" value="ECO:0000318"/>
    <property type="project" value="GO_Central"/>
</dbReference>
<dbReference type="Reactome" id="R-DDI-450513">
    <property type="pathway name" value="Tristetraprolin (TTP, ZFP36) binds and destabilizes mRNA"/>
</dbReference>
<dbReference type="KEGG" id="ddi:DDB_G0292692"/>
<evidence type="ECO:0000256" key="7">
    <source>
        <dbReference type="ARBA" id="ARBA00022884"/>
    </source>
</evidence>
<dbReference type="eggNOG" id="KOG1613">
    <property type="taxonomic scope" value="Eukaryota"/>
</dbReference>
<dbReference type="Pfam" id="PF01138">
    <property type="entry name" value="RNase_PH"/>
    <property type="match status" value="1"/>
</dbReference>
<dbReference type="Reactome" id="R-DDI-6791226">
    <property type="pathway name" value="Major pathway of rRNA processing in the nucleolus and cytosol"/>
</dbReference>
<evidence type="ECO:0000256" key="2">
    <source>
        <dbReference type="ARBA" id="ARBA00004604"/>
    </source>
</evidence>
<dbReference type="Reactome" id="R-DDI-429958">
    <property type="pathway name" value="mRNA decay by 3' to 5' exoribonuclease"/>
</dbReference>
<dbReference type="GO" id="GO:0000176">
    <property type="term" value="C:nuclear exosome (RNase complex)"/>
    <property type="evidence" value="ECO:0000318"/>
    <property type="project" value="GO_Central"/>
</dbReference>
<dbReference type="GO" id="GO:0071035">
    <property type="term" value="P:nuclear polyadenylation-dependent rRNA catabolic process"/>
    <property type="evidence" value="ECO:0000318"/>
    <property type="project" value="GO_Central"/>
</dbReference>
<dbReference type="GeneID" id="8628835"/>
<comment type="caution">
    <text evidence="12">The sequence shown here is derived from an EMBL/GenBank/DDBJ whole genome shotgun (WGS) entry which is preliminary data.</text>
</comment>
<dbReference type="Reactome" id="R-DDI-450385">
    <property type="pathway name" value="Butyrate Response Factor 1 (BRF1) binds and destabilizes mRNA"/>
</dbReference>
<feature type="domain" description="Exoribonuclease phosphorolytic" evidence="11">
    <location>
        <begin position="200"/>
        <end position="265"/>
    </location>
</feature>
<feature type="domain" description="Exoribonuclease phosphorolytic" evidence="10">
    <location>
        <begin position="31"/>
        <end position="174"/>
    </location>
</feature>
<evidence type="ECO:0000259" key="11">
    <source>
        <dbReference type="Pfam" id="PF03725"/>
    </source>
</evidence>
<protein>
    <recommendedName>
        <fullName evidence="9">Ribosomal RNA-processing protein 43</fullName>
    </recommendedName>
</protein>
<comment type="similarity">
    <text evidence="3">Belongs to the RNase PH family.</text>
</comment>
<dbReference type="GO" id="GO:0034475">
    <property type="term" value="P:U4 snRNA 3'-end processing"/>
    <property type="evidence" value="ECO:0000318"/>
    <property type="project" value="GO_Central"/>
</dbReference>
<dbReference type="GO" id="GO:0035925">
    <property type="term" value="F:mRNA 3'-UTR AU-rich region binding"/>
    <property type="evidence" value="ECO:0000318"/>
    <property type="project" value="GO_Central"/>
</dbReference>
<evidence type="ECO:0000313" key="13">
    <source>
        <dbReference type="Proteomes" id="UP000002195"/>
    </source>
</evidence>
<keyword evidence="7" id="KW-0694">RNA-binding</keyword>
<evidence type="ECO:0000259" key="10">
    <source>
        <dbReference type="Pfam" id="PF01138"/>
    </source>
</evidence>
<dbReference type="Pfam" id="PF03725">
    <property type="entry name" value="RNase_PH_C"/>
    <property type="match status" value="1"/>
</dbReference>
<dbReference type="InterPro" id="IPR050590">
    <property type="entry name" value="Exosome_comp_Rrp42_subfam"/>
</dbReference>
<dbReference type="EMBL" id="AAFI02000194">
    <property type="protein sequence ID" value="EAL61149.1"/>
    <property type="molecule type" value="Genomic_DNA"/>
</dbReference>
<dbReference type="InterPro" id="IPR036345">
    <property type="entry name" value="ExoRNase_PH_dom2_sf"/>
</dbReference>
<evidence type="ECO:0000256" key="1">
    <source>
        <dbReference type="ARBA" id="ARBA00004496"/>
    </source>
</evidence>
<dbReference type="GO" id="GO:0016075">
    <property type="term" value="P:rRNA catabolic process"/>
    <property type="evidence" value="ECO:0000318"/>
    <property type="project" value="GO_Central"/>
</dbReference>
<keyword evidence="13" id="KW-1185">Reference proteome</keyword>
<dbReference type="InParanoid" id="Q54CU6"/>
<name>Q54CU6_DICDI</name>
<dbReference type="dictyBase" id="DDB_G0292692"/>
<keyword evidence="6" id="KW-0271">Exosome</keyword>
<dbReference type="SUPFAM" id="SSF55666">
    <property type="entry name" value="Ribonuclease PH domain 2-like"/>
    <property type="match status" value="1"/>
</dbReference>
<dbReference type="GO" id="GO:0071038">
    <property type="term" value="P:TRAMP-dependent tRNA surveillance pathway"/>
    <property type="evidence" value="ECO:0000318"/>
    <property type="project" value="GO_Central"/>
</dbReference>
<evidence type="ECO:0000256" key="5">
    <source>
        <dbReference type="ARBA" id="ARBA00022552"/>
    </source>
</evidence>
<proteinExistence type="inferred from homology"/>
<dbReference type="GO" id="GO:0071028">
    <property type="term" value="P:nuclear mRNA surveillance"/>
    <property type="evidence" value="ECO:0000318"/>
    <property type="project" value="GO_Central"/>
</dbReference>
<organism evidence="12 13">
    <name type="scientific">Dictyostelium discoideum</name>
    <name type="common">Social amoeba</name>
    <dbReference type="NCBI Taxonomy" id="44689"/>
    <lineage>
        <taxon>Eukaryota</taxon>
        <taxon>Amoebozoa</taxon>
        <taxon>Evosea</taxon>
        <taxon>Eumycetozoa</taxon>
        <taxon>Dictyostelia</taxon>
        <taxon>Dictyosteliales</taxon>
        <taxon>Dictyosteliaceae</taxon>
        <taxon>Dictyostelium</taxon>
    </lineage>
</organism>
<accession>Q54CU6</accession>
<dbReference type="GO" id="GO:0000177">
    <property type="term" value="C:cytoplasmic exosome (RNase complex)"/>
    <property type="evidence" value="ECO:0000318"/>
    <property type="project" value="GO_Central"/>
</dbReference>
<dbReference type="AlphaFoldDB" id="Q54CU6"/>
<evidence type="ECO:0000256" key="9">
    <source>
        <dbReference type="ARBA" id="ARBA00030617"/>
    </source>
</evidence>
<dbReference type="CDD" id="cd11369">
    <property type="entry name" value="RNase_PH_RRP43"/>
    <property type="match status" value="1"/>
</dbReference>
<evidence type="ECO:0000313" key="12">
    <source>
        <dbReference type="EMBL" id="EAL61149.1"/>
    </source>
</evidence>
<gene>
    <name evidence="12" type="ORF">DDB_G0292692</name>
</gene>
<dbReference type="Proteomes" id="UP000002195">
    <property type="component" value="Unassembled WGS sequence"/>
</dbReference>
<dbReference type="GO" id="GO:0034473">
    <property type="term" value="P:U1 snRNA 3'-end processing"/>
    <property type="evidence" value="ECO:0000318"/>
    <property type="project" value="GO_Central"/>
</dbReference>
<evidence type="ECO:0000256" key="3">
    <source>
        <dbReference type="ARBA" id="ARBA00006678"/>
    </source>
</evidence>
<dbReference type="GO" id="GO:0000467">
    <property type="term" value="P:exonucleolytic trimming to generate mature 3'-end of 5.8S rRNA from tricistronic rRNA transcript (SSU-rRNA, 5.8S rRNA, LSU-rRNA)"/>
    <property type="evidence" value="ECO:0000318"/>
    <property type="project" value="GO_Central"/>
</dbReference>
<dbReference type="HOGENOM" id="CLU_038194_3_1_1"/>
<dbReference type="PANTHER" id="PTHR11097">
    <property type="entry name" value="EXOSOME COMPLEX EXONUCLEASE RIBOSOMAL RNA PROCESSING PROTEIN"/>
    <property type="match status" value="1"/>
</dbReference>
<dbReference type="Gene3D" id="3.30.230.70">
    <property type="entry name" value="GHMP Kinase, N-terminal domain"/>
    <property type="match status" value="1"/>
</dbReference>
<dbReference type="SMR" id="Q54CU6"/>
<dbReference type="OMA" id="MQPGEPF"/>
<dbReference type="InterPro" id="IPR027408">
    <property type="entry name" value="PNPase/RNase_PH_dom_sf"/>
</dbReference>
<sequence>MEAFQKIHPLEFYRKYLVRSVRPDGRSLDDIRKTTISTGSITTADGSSFVKIGSTSVVCGVRAEVGEKPSIDKSKFSTLNVHENKNIFINIELGPICSNTFSSSKPSDIAMSLCSRLNSLINRLEIPETDYYFDEEGKALWYLYVDVYCLDYDGNIYDAAVLSIISALKNVKLPKGIIENNDEFYKDLESPQRKLNIQHYLIPLSFSVIDDYILADPSLDEEKLSSGTINITYNELNEICLLLSSGTSLISKTNLKTCMEKAKERSTFIIDLINNSNNNDNNNNNNNNVEMKE</sequence>
<evidence type="ECO:0000256" key="8">
    <source>
        <dbReference type="ARBA" id="ARBA00023242"/>
    </source>
</evidence>
<dbReference type="SUPFAM" id="SSF54211">
    <property type="entry name" value="Ribosomal protein S5 domain 2-like"/>
    <property type="match status" value="1"/>
</dbReference>
<dbReference type="FunCoup" id="Q54CU6">
    <property type="interactions" value="538"/>
</dbReference>
<reference evidence="12 13" key="1">
    <citation type="journal article" date="2005" name="Nature">
        <title>The genome of the social amoeba Dictyostelium discoideum.</title>
        <authorList>
            <consortium name="The Dictyostelium discoideum Sequencing Consortium"/>
            <person name="Eichinger L."/>
            <person name="Pachebat J.A."/>
            <person name="Glockner G."/>
            <person name="Rajandream M.A."/>
            <person name="Sucgang R."/>
            <person name="Berriman M."/>
            <person name="Song J."/>
            <person name="Olsen R."/>
            <person name="Szafranski K."/>
            <person name="Xu Q."/>
            <person name="Tunggal B."/>
            <person name="Kummerfeld S."/>
            <person name="Madera M."/>
            <person name="Konfortov B.A."/>
            <person name="Rivero F."/>
            <person name="Bankier A.T."/>
            <person name="Lehmann R."/>
            <person name="Hamlin N."/>
            <person name="Davies R."/>
            <person name="Gaudet P."/>
            <person name="Fey P."/>
            <person name="Pilcher K."/>
            <person name="Chen G."/>
            <person name="Saunders D."/>
            <person name="Sodergren E."/>
            <person name="Davis P."/>
            <person name="Kerhornou A."/>
            <person name="Nie X."/>
            <person name="Hall N."/>
            <person name="Anjard C."/>
            <person name="Hemphill L."/>
            <person name="Bason N."/>
            <person name="Farbrother P."/>
            <person name="Desany B."/>
            <person name="Just E."/>
            <person name="Morio T."/>
            <person name="Rost R."/>
            <person name="Churcher C."/>
            <person name="Cooper J."/>
            <person name="Haydock S."/>
            <person name="van Driessche N."/>
            <person name="Cronin A."/>
            <person name="Goodhead I."/>
            <person name="Muzny D."/>
            <person name="Mourier T."/>
            <person name="Pain A."/>
            <person name="Lu M."/>
            <person name="Harper D."/>
            <person name="Lindsay R."/>
            <person name="Hauser H."/>
            <person name="James K."/>
            <person name="Quiles M."/>
            <person name="Madan Babu M."/>
            <person name="Saito T."/>
            <person name="Buchrieser C."/>
            <person name="Wardroper A."/>
            <person name="Felder M."/>
            <person name="Thangavelu M."/>
            <person name="Johnson D."/>
            <person name="Knights A."/>
            <person name="Loulseged H."/>
            <person name="Mungall K."/>
            <person name="Oliver K."/>
            <person name="Price C."/>
            <person name="Quail M.A."/>
            <person name="Urushihara H."/>
            <person name="Hernandez J."/>
            <person name="Rabbinowitsch E."/>
            <person name="Steffen D."/>
            <person name="Sanders M."/>
            <person name="Ma J."/>
            <person name="Kohara Y."/>
            <person name="Sharp S."/>
            <person name="Simmonds M."/>
            <person name="Spiegler S."/>
            <person name="Tivey A."/>
            <person name="Sugano S."/>
            <person name="White B."/>
            <person name="Walker D."/>
            <person name="Woodward J."/>
            <person name="Winckler T."/>
            <person name="Tanaka Y."/>
            <person name="Shaulsky G."/>
            <person name="Schleicher M."/>
            <person name="Weinstock G."/>
            <person name="Rosenthal A."/>
            <person name="Cox E.C."/>
            <person name="Chisholm R.L."/>
            <person name="Gibbs R."/>
            <person name="Loomis W.F."/>
            <person name="Platzer M."/>
            <person name="Kay R.R."/>
            <person name="Williams J."/>
            <person name="Dear P.H."/>
            <person name="Noegel A.A."/>
            <person name="Barrell B."/>
            <person name="Kuspa A."/>
        </authorList>
    </citation>
    <scope>NUCLEOTIDE SEQUENCE [LARGE SCALE GENOMIC DNA]</scope>
    <source>
        <strain evidence="12 13">AX4</strain>
    </source>
</reference>
<keyword evidence="5" id="KW-0698">rRNA processing</keyword>
<evidence type="ECO:0000256" key="6">
    <source>
        <dbReference type="ARBA" id="ARBA00022835"/>
    </source>
</evidence>
<dbReference type="PaxDb" id="44689-DDB0184528"/>
<dbReference type="GO" id="GO:0005730">
    <property type="term" value="C:nucleolus"/>
    <property type="evidence" value="ECO:0007669"/>
    <property type="project" value="UniProtKB-SubCell"/>
</dbReference>
<comment type="subcellular location">
    <subcellularLocation>
        <location evidence="1">Cytoplasm</location>
    </subcellularLocation>
    <subcellularLocation>
        <location evidence="2">Nucleus</location>
        <location evidence="2">Nucleolus</location>
    </subcellularLocation>
</comment>
<dbReference type="InterPro" id="IPR015847">
    <property type="entry name" value="ExoRNase_PH_dom2"/>
</dbReference>
<dbReference type="InterPro" id="IPR033196">
    <property type="entry name" value="Rrp43"/>
</dbReference>
<dbReference type="PhylomeDB" id="Q54CU6"/>
<evidence type="ECO:0000256" key="4">
    <source>
        <dbReference type="ARBA" id="ARBA00022490"/>
    </source>
</evidence>
<dbReference type="VEuPathDB" id="AmoebaDB:DDB_G0292692"/>